<feature type="compositionally biased region" description="Low complexity" evidence="5">
    <location>
        <begin position="19"/>
        <end position="38"/>
    </location>
</feature>
<dbReference type="PANTHER" id="PTHR47981:SF20">
    <property type="entry name" value="RAS-RELATED PROTEIN RAB-7A"/>
    <property type="match status" value="1"/>
</dbReference>
<keyword evidence="4" id="KW-0636">Prenylation</keyword>
<keyword evidence="4" id="KW-0449">Lipoprotein</keyword>
<dbReference type="GeneID" id="37011018"/>
<accession>A0A316UGN7</accession>
<feature type="compositionally biased region" description="Polar residues" evidence="5">
    <location>
        <begin position="444"/>
        <end position="462"/>
    </location>
</feature>
<feature type="compositionally biased region" description="Basic residues" evidence="5">
    <location>
        <begin position="9"/>
        <end position="18"/>
    </location>
</feature>
<dbReference type="Proteomes" id="UP000245942">
    <property type="component" value="Unassembled WGS sequence"/>
</dbReference>
<sequence length="691" mass="75674">MVDGSRKASTSRRPRSRLPSRSYSPLSVSPSSSVESLLTAQARPRPLKVVIIGPASVGKTTLRQRYFTRRFQRNYKATIGTDFEAKVVECKGTDWGTAADAQKSGLRTAKGKAKATDFVGGIAEDEEIGPSRKILLTVWDTAGQERFRALGSAFYRGADAVVICFDASSESEAQVQHDIQEWYTDFKDKSGLTASQNRPFCWVAVGCKADLRGDGAVARRQVRQMLNRLIARRGGDNADGGLQTGGEGQGDEPPADPKDVLSREGMHEEDDRDLHIDEHVRNGAVNQEQTEGAEAGVIRDPMEKFEIGAKPGEKVSRADLKLGRSPSAECQDEIHGHLQTTKGMIRSRSDATDATVESVNTVRERARAEQEDKHRPFPSSSPPPSSGSLSVPPRTPPPKKSSHLRRPRNERGDSDGTAPVDVRSRYDSNISISSSAHLSVYHTPRNSQMYGTSSSATDNETGSPRGVRKLGQKASLSTLGKDDDPALAPETEKEQTAFRSGLLLEEDSNTRKTEATATPVAADPQKHSTPARRRRSLSTASGQTLAGAKAKVHRQLNGAEAAEGELQTPVRKHLDDLPSPPRPIQGFSLFYTSSLDGTNVQAVFEHIISRCSAKWDWDEYTHRMDELHARRRSRLLAGGAGVRRRRSIWETLRGGWKGVGGSEDEEDRMDEEMRRMVRLSDGKGDDRGGCC</sequence>
<feature type="region of interest" description="Disordered" evidence="5">
    <location>
        <begin position="1"/>
        <end position="39"/>
    </location>
</feature>
<dbReference type="GO" id="GO:0003924">
    <property type="term" value="F:GTPase activity"/>
    <property type="evidence" value="ECO:0007669"/>
    <property type="project" value="InterPro"/>
</dbReference>
<dbReference type="PANTHER" id="PTHR47981">
    <property type="entry name" value="RAB FAMILY"/>
    <property type="match status" value="1"/>
</dbReference>
<dbReference type="Gene3D" id="3.40.50.300">
    <property type="entry name" value="P-loop containing nucleotide triphosphate hydrolases"/>
    <property type="match status" value="1"/>
</dbReference>
<evidence type="ECO:0000313" key="6">
    <source>
        <dbReference type="EMBL" id="PWN22335.1"/>
    </source>
</evidence>
<proteinExistence type="inferred from homology"/>
<dbReference type="InterPro" id="IPR027417">
    <property type="entry name" value="P-loop_NTPase"/>
</dbReference>
<gene>
    <name evidence="6" type="ORF">BCV69DRAFT_140963</name>
</gene>
<keyword evidence="7" id="KW-1185">Reference proteome</keyword>
<dbReference type="OrthoDB" id="9989112at2759"/>
<feature type="compositionally biased region" description="Basic and acidic residues" evidence="5">
    <location>
        <begin position="480"/>
        <end position="496"/>
    </location>
</feature>
<keyword evidence="6" id="KW-0378">Hydrolase</keyword>
<dbReference type="GO" id="GO:0000329">
    <property type="term" value="C:fungal-type vacuole membrane"/>
    <property type="evidence" value="ECO:0007669"/>
    <property type="project" value="TreeGrafter"/>
</dbReference>
<dbReference type="STRING" id="1684307.A0A316UGN7"/>
<dbReference type="GO" id="GO:0032889">
    <property type="term" value="P:regulation of vacuole fusion, non-autophagic"/>
    <property type="evidence" value="ECO:0007669"/>
    <property type="project" value="TreeGrafter"/>
</dbReference>
<keyword evidence="2" id="KW-0547">Nucleotide-binding</keyword>
<dbReference type="SMART" id="SM00174">
    <property type="entry name" value="RHO"/>
    <property type="match status" value="1"/>
</dbReference>
<reference evidence="6 7" key="1">
    <citation type="journal article" date="2018" name="Mol. Biol. Evol.">
        <title>Broad Genomic Sampling Reveals a Smut Pathogenic Ancestry of the Fungal Clade Ustilaginomycotina.</title>
        <authorList>
            <person name="Kijpornyongpan T."/>
            <person name="Mondo S.J."/>
            <person name="Barry K."/>
            <person name="Sandor L."/>
            <person name="Lee J."/>
            <person name="Lipzen A."/>
            <person name="Pangilinan J."/>
            <person name="LaButti K."/>
            <person name="Hainaut M."/>
            <person name="Henrissat B."/>
            <person name="Grigoriev I.V."/>
            <person name="Spatafora J.W."/>
            <person name="Aime M.C."/>
        </authorList>
    </citation>
    <scope>NUCLEOTIDE SEQUENCE [LARGE SCALE GENOMIC DNA]</scope>
    <source>
        <strain evidence="6 7">MCA 4718</strain>
    </source>
</reference>
<evidence type="ECO:0000256" key="4">
    <source>
        <dbReference type="ARBA" id="ARBA00023289"/>
    </source>
</evidence>
<organism evidence="6 7">
    <name type="scientific">Pseudomicrostroma glucosiphilum</name>
    <dbReference type="NCBI Taxonomy" id="1684307"/>
    <lineage>
        <taxon>Eukaryota</taxon>
        <taxon>Fungi</taxon>
        <taxon>Dikarya</taxon>
        <taxon>Basidiomycota</taxon>
        <taxon>Ustilaginomycotina</taxon>
        <taxon>Exobasidiomycetes</taxon>
        <taxon>Microstromatales</taxon>
        <taxon>Microstromatales incertae sedis</taxon>
        <taxon>Pseudomicrostroma</taxon>
    </lineage>
</organism>
<protein>
    <submittedName>
        <fullName evidence="6">P-loop containing nucleoside triphosphate hydrolase protein</fullName>
    </submittedName>
</protein>
<keyword evidence="3" id="KW-0342">GTP-binding</keyword>
<dbReference type="SMART" id="SM00175">
    <property type="entry name" value="RAB"/>
    <property type="match status" value="1"/>
</dbReference>
<feature type="region of interest" description="Disordered" evidence="5">
    <location>
        <begin position="233"/>
        <end position="302"/>
    </location>
</feature>
<dbReference type="SUPFAM" id="SSF52540">
    <property type="entry name" value="P-loop containing nucleoside triphosphate hydrolases"/>
    <property type="match status" value="1"/>
</dbReference>
<dbReference type="GO" id="GO:0005525">
    <property type="term" value="F:GTP binding"/>
    <property type="evidence" value="ECO:0007669"/>
    <property type="project" value="UniProtKB-KW"/>
</dbReference>
<dbReference type="InterPro" id="IPR005225">
    <property type="entry name" value="Small_GTP-bd"/>
</dbReference>
<evidence type="ECO:0000256" key="2">
    <source>
        <dbReference type="ARBA" id="ARBA00022741"/>
    </source>
</evidence>
<dbReference type="GO" id="GO:0005770">
    <property type="term" value="C:late endosome"/>
    <property type="evidence" value="ECO:0007669"/>
    <property type="project" value="TreeGrafter"/>
</dbReference>
<evidence type="ECO:0000256" key="3">
    <source>
        <dbReference type="ARBA" id="ARBA00023134"/>
    </source>
</evidence>
<dbReference type="PROSITE" id="PS51419">
    <property type="entry name" value="RAB"/>
    <property type="match status" value="1"/>
</dbReference>
<dbReference type="SMART" id="SM00173">
    <property type="entry name" value="RAS"/>
    <property type="match status" value="1"/>
</dbReference>
<feature type="region of interest" description="Disordered" evidence="5">
    <location>
        <begin position="437"/>
        <end position="551"/>
    </location>
</feature>
<name>A0A316UGN7_9BASI</name>
<dbReference type="AlphaFoldDB" id="A0A316UGN7"/>
<comment type="similarity">
    <text evidence="1">Belongs to the small GTPase superfamily. Rab family.</text>
</comment>
<dbReference type="Pfam" id="PF00071">
    <property type="entry name" value="Ras"/>
    <property type="match status" value="2"/>
</dbReference>
<feature type="compositionally biased region" description="Basic and acidic residues" evidence="5">
    <location>
        <begin position="362"/>
        <end position="375"/>
    </location>
</feature>
<dbReference type="CDD" id="cd00154">
    <property type="entry name" value="Rab"/>
    <property type="match status" value="1"/>
</dbReference>
<dbReference type="NCBIfam" id="TIGR00231">
    <property type="entry name" value="small_GTP"/>
    <property type="match status" value="1"/>
</dbReference>
<feature type="compositionally biased region" description="Basic and acidic residues" evidence="5">
    <location>
        <begin position="255"/>
        <end position="266"/>
    </location>
</feature>
<dbReference type="PRINTS" id="PR00449">
    <property type="entry name" value="RASTRNSFRMNG"/>
</dbReference>
<dbReference type="RefSeq" id="XP_025349495.1">
    <property type="nucleotide sequence ID" value="XM_025489284.1"/>
</dbReference>
<evidence type="ECO:0000256" key="5">
    <source>
        <dbReference type="SAM" id="MobiDB-lite"/>
    </source>
</evidence>
<feature type="compositionally biased region" description="Basic and acidic residues" evidence="5">
    <location>
        <begin position="272"/>
        <end position="281"/>
    </location>
</feature>
<evidence type="ECO:0000313" key="7">
    <source>
        <dbReference type="Proteomes" id="UP000245942"/>
    </source>
</evidence>
<evidence type="ECO:0000256" key="1">
    <source>
        <dbReference type="ARBA" id="ARBA00006270"/>
    </source>
</evidence>
<dbReference type="InterPro" id="IPR001806">
    <property type="entry name" value="Small_GTPase"/>
</dbReference>
<feature type="region of interest" description="Disordered" evidence="5">
    <location>
        <begin position="316"/>
        <end position="423"/>
    </location>
</feature>
<dbReference type="EMBL" id="KZ819323">
    <property type="protein sequence ID" value="PWN22335.1"/>
    <property type="molecule type" value="Genomic_DNA"/>
</dbReference>